<dbReference type="SMART" id="SM00091">
    <property type="entry name" value="PAS"/>
    <property type="match status" value="2"/>
</dbReference>
<dbReference type="PANTHER" id="PTHR24422">
    <property type="entry name" value="CHEMOTAXIS PROTEIN METHYLTRANSFERASE"/>
    <property type="match status" value="1"/>
</dbReference>
<proteinExistence type="predicted"/>
<keyword evidence="6" id="KW-1185">Reference proteome</keyword>
<dbReference type="InterPro" id="IPR022642">
    <property type="entry name" value="CheR_C"/>
</dbReference>
<dbReference type="PROSITE" id="PS50122">
    <property type="entry name" value="CHEB"/>
    <property type="match status" value="1"/>
</dbReference>
<dbReference type="SMART" id="SM00138">
    <property type="entry name" value="MeTrc"/>
    <property type="match status" value="1"/>
</dbReference>
<dbReference type="Pfam" id="PF03705">
    <property type="entry name" value="CheR_N"/>
    <property type="match status" value="1"/>
</dbReference>
<dbReference type="Pfam" id="PF01339">
    <property type="entry name" value="CheB_methylest"/>
    <property type="match status" value="1"/>
</dbReference>
<comment type="caution">
    <text evidence="5">The sequence shown here is derived from an EMBL/GenBank/DDBJ whole genome shotgun (WGS) entry which is preliminary data.</text>
</comment>
<dbReference type="SUPFAM" id="SSF55785">
    <property type="entry name" value="PYP-like sensor domain (PAS domain)"/>
    <property type="match status" value="1"/>
</dbReference>
<dbReference type="AlphaFoldDB" id="A0A8J3DVK5"/>
<reference evidence="5" key="2">
    <citation type="submission" date="2020-09" db="EMBL/GenBank/DDBJ databases">
        <authorList>
            <person name="Sun Q."/>
            <person name="Kim S."/>
        </authorList>
    </citation>
    <scope>NUCLEOTIDE SEQUENCE</scope>
    <source>
        <strain evidence="5">KCTC 42249</strain>
    </source>
</reference>
<protein>
    <recommendedName>
        <fullName evidence="7">Chemotaxis protein CheR</fullName>
    </recommendedName>
</protein>
<dbReference type="InterPro" id="IPR029063">
    <property type="entry name" value="SAM-dependent_MTases_sf"/>
</dbReference>
<dbReference type="Gene3D" id="1.20.120.330">
    <property type="entry name" value="Nucleotidyltransferases domain 2"/>
    <property type="match status" value="1"/>
</dbReference>
<comment type="caution">
    <text evidence="1">Lacks conserved residue(s) required for the propagation of feature annotation.</text>
</comment>
<reference evidence="5" key="1">
    <citation type="journal article" date="2014" name="Int. J. Syst. Evol. Microbiol.">
        <title>Complete genome sequence of Corynebacterium casei LMG S-19264T (=DSM 44701T), isolated from a smear-ripened cheese.</title>
        <authorList>
            <consortium name="US DOE Joint Genome Institute (JGI-PGF)"/>
            <person name="Walter F."/>
            <person name="Albersmeier A."/>
            <person name="Kalinowski J."/>
            <person name="Ruckert C."/>
        </authorList>
    </citation>
    <scope>NUCLEOTIDE SEQUENCE</scope>
    <source>
        <strain evidence="5">KCTC 42249</strain>
    </source>
</reference>
<keyword evidence="2" id="KW-0175">Coiled coil</keyword>
<dbReference type="SUPFAM" id="SSF52738">
    <property type="entry name" value="Methylesterase CheB, C-terminal domain"/>
    <property type="match status" value="1"/>
</dbReference>
<dbReference type="GO" id="GO:0005737">
    <property type="term" value="C:cytoplasm"/>
    <property type="evidence" value="ECO:0007669"/>
    <property type="project" value="InterPro"/>
</dbReference>
<dbReference type="SUPFAM" id="SSF53335">
    <property type="entry name" value="S-adenosyl-L-methionine-dependent methyltransferases"/>
    <property type="match status" value="1"/>
</dbReference>
<dbReference type="Gene3D" id="3.40.50.150">
    <property type="entry name" value="Vaccinia Virus protein VP39"/>
    <property type="match status" value="1"/>
</dbReference>
<dbReference type="Gene3D" id="3.30.450.20">
    <property type="entry name" value="PAS domain"/>
    <property type="match status" value="1"/>
</dbReference>
<evidence type="ECO:0000256" key="1">
    <source>
        <dbReference type="PROSITE-ProRule" id="PRU00050"/>
    </source>
</evidence>
<organism evidence="5 6">
    <name type="scientific">Tianweitania populi</name>
    <dbReference type="NCBI Taxonomy" id="1607949"/>
    <lineage>
        <taxon>Bacteria</taxon>
        <taxon>Pseudomonadati</taxon>
        <taxon>Pseudomonadota</taxon>
        <taxon>Alphaproteobacteria</taxon>
        <taxon>Hyphomicrobiales</taxon>
        <taxon>Phyllobacteriaceae</taxon>
        <taxon>Tianweitania</taxon>
    </lineage>
</organism>
<dbReference type="InterPro" id="IPR000780">
    <property type="entry name" value="CheR_MeTrfase"/>
</dbReference>
<gene>
    <name evidence="5" type="ORF">GCM10016234_00690</name>
</gene>
<accession>A0A8J3DVK5</accession>
<feature type="coiled-coil region" evidence="2">
    <location>
        <begin position="580"/>
        <end position="649"/>
    </location>
</feature>
<dbReference type="InterPro" id="IPR000014">
    <property type="entry name" value="PAS"/>
</dbReference>
<evidence type="ECO:0000259" key="3">
    <source>
        <dbReference type="PROSITE" id="PS50122"/>
    </source>
</evidence>
<evidence type="ECO:0000313" key="6">
    <source>
        <dbReference type="Proteomes" id="UP000630142"/>
    </source>
</evidence>
<evidence type="ECO:0000259" key="4">
    <source>
        <dbReference type="PROSITE" id="PS50123"/>
    </source>
</evidence>
<feature type="domain" description="CheR-type methyltransferase" evidence="4">
    <location>
        <begin position="153"/>
        <end position="413"/>
    </location>
</feature>
<dbReference type="InterPro" id="IPR022641">
    <property type="entry name" value="CheR_N"/>
</dbReference>
<evidence type="ECO:0000313" key="5">
    <source>
        <dbReference type="EMBL" id="GHD05112.1"/>
    </source>
</evidence>
<dbReference type="SUPFAM" id="SSF57997">
    <property type="entry name" value="Tropomyosin"/>
    <property type="match status" value="1"/>
</dbReference>
<feature type="domain" description="CheB-type methylesterase" evidence="3">
    <location>
        <begin position="1"/>
        <end position="98"/>
    </location>
</feature>
<evidence type="ECO:0000256" key="2">
    <source>
        <dbReference type="SAM" id="Coils"/>
    </source>
</evidence>
<dbReference type="Proteomes" id="UP000630142">
    <property type="component" value="Unassembled WGS sequence"/>
</dbReference>
<evidence type="ECO:0008006" key="7">
    <source>
        <dbReference type="Google" id="ProtNLM"/>
    </source>
</evidence>
<dbReference type="GO" id="GO:0008757">
    <property type="term" value="F:S-adenosylmethionine-dependent methyltransferase activity"/>
    <property type="evidence" value="ECO:0007669"/>
    <property type="project" value="InterPro"/>
</dbReference>
<dbReference type="InterPro" id="IPR050903">
    <property type="entry name" value="Bact_Chemotaxis_MeTrfase"/>
</dbReference>
<dbReference type="PROSITE" id="PS50123">
    <property type="entry name" value="CHER"/>
    <property type="match status" value="1"/>
</dbReference>
<dbReference type="Pfam" id="PF01739">
    <property type="entry name" value="CheR"/>
    <property type="match status" value="1"/>
</dbReference>
<dbReference type="EMBL" id="BMZQ01000001">
    <property type="protein sequence ID" value="GHD05112.1"/>
    <property type="molecule type" value="Genomic_DNA"/>
</dbReference>
<name>A0A8J3DVK5_9HYPH</name>
<dbReference type="CDD" id="cd02440">
    <property type="entry name" value="AdoMet_MTases"/>
    <property type="match status" value="1"/>
</dbReference>
<dbReference type="InterPro" id="IPR035965">
    <property type="entry name" value="PAS-like_dom_sf"/>
</dbReference>
<dbReference type="Pfam" id="PF13596">
    <property type="entry name" value="PAS_10"/>
    <property type="match status" value="1"/>
</dbReference>
<sequence>MPVSIAADGELLKPNQVFVGGPDDMITIEDGHVHIRPAAEPVGQRGTIDSMLISIAEHAHDRAIAVILSGLGSDGTAGVTATKKFGGLSIAELAKDEAEASQAAVGPLGAADLQLPADEIAQHILLYARNLSQLIETGADDEISADLEGQITQITTILRNVTSHDFHGYKRGTFTRRVHRRLQVLQIETVEAYVERLRADREEVQNLFQDLLIGVTQFFRDPAEFEALEQEMPRLFEGKEAGDQFRVWVLGCATGEEAYSIAILLREHMATLDHPPEVQIFATDLDARALGLARAGRYSSTIAAHVRPDRLSRWFVREGDTYCVSKELREMCIFSPHNVVKDAPFSRIDILSCRNLLIYLNGDLQNRVIPIFHFSLRPGGVLFLGSSENVTRHAKLFAPVDRKNRVFRRLETATRIIPDFPLSPRTRSIDPQIMAPLSGLPAPRLTSSINRQAEAVAERYAPAYVVVDTHGDVLHFSGRTGRYFEPAAGAATLNLLSLAHRDLRLDLRSALHRATAEGTRIEVPRVVIRQDDRAYAVNVVIEPLGNGDVTSLIVLFQDAGQVAESSSKGDGGWLTADEHVQRLETDLRVTRDRLQATIEELESTNEELKSSNEEYQSINEELQSANEEMETSKEELQSVNEELQTVNGELGHRVSELGRTNSDLKNLLEATQIATVFLDNDLRVRNFTPAATEIFHLLDTDVGRPLDHVVSRVAYPELQDDVRRVLKTLSVVERQVSDPAAGRHFTARVLPYRSVDNYISGAVVTFMDLTVAYKAEAALRQSEQRLRLA</sequence>
<dbReference type="GO" id="GO:0000156">
    <property type="term" value="F:phosphorelay response regulator activity"/>
    <property type="evidence" value="ECO:0007669"/>
    <property type="project" value="InterPro"/>
</dbReference>
<dbReference type="PRINTS" id="PR00996">
    <property type="entry name" value="CHERMTFRASE"/>
</dbReference>
<dbReference type="InterPro" id="IPR035909">
    <property type="entry name" value="CheB_C"/>
</dbReference>
<dbReference type="GO" id="GO:0006935">
    <property type="term" value="P:chemotaxis"/>
    <property type="evidence" value="ECO:0007669"/>
    <property type="project" value="InterPro"/>
</dbReference>
<dbReference type="SUPFAM" id="SSF47757">
    <property type="entry name" value="Chemotaxis receptor methyltransferase CheR, N-terminal domain"/>
    <property type="match status" value="1"/>
</dbReference>
<dbReference type="Gene3D" id="3.40.50.180">
    <property type="entry name" value="Methylesterase CheB, C-terminal domain"/>
    <property type="match status" value="1"/>
</dbReference>
<dbReference type="InterPro" id="IPR000673">
    <property type="entry name" value="Sig_transdc_resp-reg_Me-estase"/>
</dbReference>
<dbReference type="GO" id="GO:0008984">
    <property type="term" value="F:protein-glutamate methylesterase activity"/>
    <property type="evidence" value="ECO:0007669"/>
    <property type="project" value="InterPro"/>
</dbReference>
<dbReference type="PANTHER" id="PTHR24422:SF27">
    <property type="entry name" value="PROTEIN-GLUTAMATE O-METHYLTRANSFERASE"/>
    <property type="match status" value="1"/>
</dbReference>